<accession>A0A326S3K3</accession>
<organism evidence="8 9">
    <name type="scientific">Algoriphagus aquaeductus</name>
    <dbReference type="NCBI Taxonomy" id="475299"/>
    <lineage>
        <taxon>Bacteria</taxon>
        <taxon>Pseudomonadati</taxon>
        <taxon>Bacteroidota</taxon>
        <taxon>Cytophagia</taxon>
        <taxon>Cytophagales</taxon>
        <taxon>Cyclobacteriaceae</taxon>
        <taxon>Algoriphagus</taxon>
    </lineage>
</organism>
<dbReference type="Pfam" id="PF00082">
    <property type="entry name" value="Peptidase_S8"/>
    <property type="match status" value="1"/>
</dbReference>
<feature type="region of interest" description="Disordered" evidence="6">
    <location>
        <begin position="406"/>
        <end position="427"/>
    </location>
</feature>
<evidence type="ECO:0000256" key="2">
    <source>
        <dbReference type="ARBA" id="ARBA00022670"/>
    </source>
</evidence>
<dbReference type="InterPro" id="IPR000209">
    <property type="entry name" value="Peptidase_S8/S53_dom"/>
</dbReference>
<dbReference type="SUPFAM" id="SSF52743">
    <property type="entry name" value="Subtilisin-like"/>
    <property type="match status" value="1"/>
</dbReference>
<dbReference type="PROSITE" id="PS51892">
    <property type="entry name" value="SUBTILASE"/>
    <property type="match status" value="1"/>
</dbReference>
<feature type="active site" description="Charge relay system" evidence="5">
    <location>
        <position position="388"/>
    </location>
</feature>
<keyword evidence="9" id="KW-1185">Reference proteome</keyword>
<dbReference type="Gene3D" id="3.40.50.200">
    <property type="entry name" value="Peptidase S8/S53 domain"/>
    <property type="match status" value="1"/>
</dbReference>
<dbReference type="EMBL" id="QKTX01000001">
    <property type="protein sequence ID" value="PZV87518.1"/>
    <property type="molecule type" value="Genomic_DNA"/>
</dbReference>
<dbReference type="InterPro" id="IPR022398">
    <property type="entry name" value="Peptidase_S8_His-AS"/>
</dbReference>
<evidence type="ECO:0000256" key="6">
    <source>
        <dbReference type="SAM" id="MobiDB-lite"/>
    </source>
</evidence>
<dbReference type="InterPro" id="IPR015500">
    <property type="entry name" value="Peptidase_S8_subtilisin-rel"/>
</dbReference>
<dbReference type="OrthoDB" id="9798386at2"/>
<keyword evidence="3 5" id="KW-0378">Hydrolase</keyword>
<evidence type="ECO:0000256" key="4">
    <source>
        <dbReference type="ARBA" id="ARBA00022825"/>
    </source>
</evidence>
<protein>
    <submittedName>
        <fullName evidence="8">Subtilase family protein</fullName>
    </submittedName>
</protein>
<evidence type="ECO:0000256" key="3">
    <source>
        <dbReference type="ARBA" id="ARBA00022801"/>
    </source>
</evidence>
<dbReference type="PANTHER" id="PTHR43806">
    <property type="entry name" value="PEPTIDASE S8"/>
    <property type="match status" value="1"/>
</dbReference>
<evidence type="ECO:0000256" key="1">
    <source>
        <dbReference type="ARBA" id="ARBA00011073"/>
    </source>
</evidence>
<dbReference type="GO" id="GO:0004252">
    <property type="term" value="F:serine-type endopeptidase activity"/>
    <property type="evidence" value="ECO:0007669"/>
    <property type="project" value="UniProtKB-UniRule"/>
</dbReference>
<evidence type="ECO:0000256" key="5">
    <source>
        <dbReference type="PROSITE-ProRule" id="PRU01240"/>
    </source>
</evidence>
<evidence type="ECO:0000313" key="8">
    <source>
        <dbReference type="EMBL" id="PZV87518.1"/>
    </source>
</evidence>
<name>A0A326S3K3_9BACT</name>
<evidence type="ECO:0000313" key="9">
    <source>
        <dbReference type="Proteomes" id="UP000248917"/>
    </source>
</evidence>
<dbReference type="PROSITE" id="PS00136">
    <property type="entry name" value="SUBTILASE_ASP"/>
    <property type="match status" value="1"/>
</dbReference>
<dbReference type="InterPro" id="IPR023827">
    <property type="entry name" value="Peptidase_S8_Asp-AS"/>
</dbReference>
<feature type="active site" description="Charge relay system" evidence="5">
    <location>
        <position position="207"/>
    </location>
</feature>
<dbReference type="PANTHER" id="PTHR43806:SF11">
    <property type="entry name" value="CEREVISIN-RELATED"/>
    <property type="match status" value="1"/>
</dbReference>
<sequence>MKRLIIGLIVLVGAVFGLDWILAPNYSQFDLTEEGAIEGQFIVFLKEKEKFSNQEKIYAFLERKGVRINRERVFADGIFGFSGKITKEELDRIEGWPLIRRVFSNVESYTQDFVVQTTRPRMQSDPIPQTTRPRMQADYDSLLQTSNAVKFVGGPMSVESSSKKVWVLDTGIDGDHQDLQAHLVRSGNLAKSFIPDELEPYVDLNGHGTFCAGLIGAKSTDPESEFVRMNGVAPGASLVSIKVLNGEGTGDWGTVLSGISYAIARANAGDILSISLGSKYEKACDFFNDPSFGRLRNKIRQRGIFVVMSAGNLGLDDSPAAPPSSLTNFPGCMDGDNFITVGSLTFGESIRVSDFSYIGMPSIDFMAPGDRVFSTYKGNQYSLQSGTSAAAAIVSGIIYLRSSPPAGNETVRGNAPDQTQYPIAKID</sequence>
<dbReference type="PROSITE" id="PS00137">
    <property type="entry name" value="SUBTILASE_HIS"/>
    <property type="match status" value="1"/>
</dbReference>
<dbReference type="GO" id="GO:0006508">
    <property type="term" value="P:proteolysis"/>
    <property type="evidence" value="ECO:0007669"/>
    <property type="project" value="UniProtKB-KW"/>
</dbReference>
<dbReference type="InterPro" id="IPR036852">
    <property type="entry name" value="Peptidase_S8/S53_dom_sf"/>
</dbReference>
<comment type="caution">
    <text evidence="8">The sequence shown here is derived from an EMBL/GenBank/DDBJ whole genome shotgun (WGS) entry which is preliminary data.</text>
</comment>
<proteinExistence type="inferred from homology"/>
<dbReference type="AlphaFoldDB" id="A0A326S3K3"/>
<gene>
    <name evidence="8" type="ORF">CLV31_101395</name>
</gene>
<dbReference type="PRINTS" id="PR00723">
    <property type="entry name" value="SUBTILISIN"/>
</dbReference>
<comment type="similarity">
    <text evidence="1 5">Belongs to the peptidase S8 family.</text>
</comment>
<dbReference type="InterPro" id="IPR050131">
    <property type="entry name" value="Peptidase_S8_subtilisin-like"/>
</dbReference>
<keyword evidence="4 5" id="KW-0720">Serine protease</keyword>
<evidence type="ECO:0000259" key="7">
    <source>
        <dbReference type="Pfam" id="PF00082"/>
    </source>
</evidence>
<dbReference type="Proteomes" id="UP000248917">
    <property type="component" value="Unassembled WGS sequence"/>
</dbReference>
<feature type="domain" description="Peptidase S8/S53" evidence="7">
    <location>
        <begin position="164"/>
        <end position="398"/>
    </location>
</feature>
<dbReference type="RefSeq" id="WP_111391190.1">
    <property type="nucleotide sequence ID" value="NZ_QKTX01000001.1"/>
</dbReference>
<keyword evidence="2 5" id="KW-0645">Protease</keyword>
<feature type="active site" description="Charge relay system" evidence="5">
    <location>
        <position position="169"/>
    </location>
</feature>
<reference evidence="8 9" key="1">
    <citation type="submission" date="2018-06" db="EMBL/GenBank/DDBJ databases">
        <title>Genomic Encyclopedia of Archaeal and Bacterial Type Strains, Phase II (KMG-II): from individual species to whole genera.</title>
        <authorList>
            <person name="Goeker M."/>
        </authorList>
    </citation>
    <scope>NUCLEOTIDE SEQUENCE [LARGE SCALE GENOMIC DNA]</scope>
    <source>
        <strain evidence="8 9">T4</strain>
    </source>
</reference>